<gene>
    <name evidence="1" type="ORF">SAMN04488029_2468</name>
</gene>
<dbReference type="RefSeq" id="WP_084373112.1">
    <property type="nucleotide sequence ID" value="NZ_FWYF01000002.1"/>
</dbReference>
<proteinExistence type="predicted"/>
<dbReference type="Gene3D" id="3.30.950.10">
    <property type="entry name" value="Methyltransferase, Cobalt-precorrin-4 Transmethylase, Domain 2"/>
    <property type="match status" value="1"/>
</dbReference>
<dbReference type="Proteomes" id="UP000192472">
    <property type="component" value="Unassembled WGS sequence"/>
</dbReference>
<dbReference type="CDD" id="cd11649">
    <property type="entry name" value="RsmI_like"/>
    <property type="match status" value="1"/>
</dbReference>
<accession>A0A1W2GGE9</accession>
<dbReference type="InterPro" id="IPR014777">
    <property type="entry name" value="4pyrrole_Mease_sub1"/>
</dbReference>
<dbReference type="OrthoDB" id="7061662at2"/>
<evidence type="ECO:0000313" key="1">
    <source>
        <dbReference type="EMBL" id="SMD35356.1"/>
    </source>
</evidence>
<dbReference type="PANTHER" id="PTHR46111">
    <property type="entry name" value="RIBOSOMAL RNA SMALL SUBUNIT METHYLTRANSFERASE I"/>
    <property type="match status" value="1"/>
</dbReference>
<dbReference type="SUPFAM" id="SSF53790">
    <property type="entry name" value="Tetrapyrrole methylase"/>
    <property type="match status" value="1"/>
</dbReference>
<dbReference type="InterPro" id="IPR008189">
    <property type="entry name" value="rRNA_ssu_MeTfrase_I"/>
</dbReference>
<reference evidence="1 2" key="1">
    <citation type="submission" date="2017-04" db="EMBL/GenBank/DDBJ databases">
        <authorList>
            <person name="Afonso C.L."/>
            <person name="Miller P.J."/>
            <person name="Scott M.A."/>
            <person name="Spackman E."/>
            <person name="Goraichik I."/>
            <person name="Dimitrov K.M."/>
            <person name="Suarez D.L."/>
            <person name="Swayne D.E."/>
        </authorList>
    </citation>
    <scope>NUCLEOTIDE SEQUENCE [LARGE SCALE GENOMIC DNA]</scope>
    <source>
        <strain evidence="1 2">DSM 26133</strain>
    </source>
</reference>
<dbReference type="InterPro" id="IPR014776">
    <property type="entry name" value="4pyrrole_Mease_sub2"/>
</dbReference>
<keyword evidence="1" id="KW-0808">Transferase</keyword>
<dbReference type="InterPro" id="IPR035996">
    <property type="entry name" value="4pyrrol_Methylase_sf"/>
</dbReference>
<keyword evidence="1" id="KW-0489">Methyltransferase</keyword>
<keyword evidence="2" id="KW-1185">Reference proteome</keyword>
<dbReference type="EMBL" id="FWYF01000002">
    <property type="protein sequence ID" value="SMD35356.1"/>
    <property type="molecule type" value="Genomic_DNA"/>
</dbReference>
<protein>
    <submittedName>
        <fullName evidence="1">16S rRNA (Cytidine1402-2'-O)-methyltransferase</fullName>
    </submittedName>
</protein>
<dbReference type="PANTHER" id="PTHR46111:SF2">
    <property type="entry name" value="SAM-DEPENDENT METHYLTRANSFERASE"/>
    <property type="match status" value="1"/>
</dbReference>
<dbReference type="GO" id="GO:0008168">
    <property type="term" value="F:methyltransferase activity"/>
    <property type="evidence" value="ECO:0007669"/>
    <property type="project" value="UniProtKB-KW"/>
</dbReference>
<evidence type="ECO:0000313" key="2">
    <source>
        <dbReference type="Proteomes" id="UP000192472"/>
    </source>
</evidence>
<dbReference type="GO" id="GO:0032259">
    <property type="term" value="P:methylation"/>
    <property type="evidence" value="ECO:0007669"/>
    <property type="project" value="UniProtKB-KW"/>
</dbReference>
<dbReference type="AlphaFoldDB" id="A0A1W2GGE9"/>
<sequence length="234" mass="26401">MSERKLFMIPMVIADNTEQDVISDQVKHVIKSLDYFLVENVRTARRYISKLRLGLTIEELEFDVLDRKTKPEQVEAFFAKTKGKNIGILSESGCPGIADPGAVAASVAHRQGLRVIPLSGPSSIFMALMGSGFNGQSFVFHGYVPIDKKDREQKIREMEDAAARLRQTQIFMDTPYRNQKLFEHLIKVCHPNTLLSVAKGITGDEEFISTKTIGEWKRVKINVHKTPTIFSLYA</sequence>
<organism evidence="1 2">
    <name type="scientific">Reichenbachiella faecimaris</name>
    <dbReference type="NCBI Taxonomy" id="692418"/>
    <lineage>
        <taxon>Bacteria</taxon>
        <taxon>Pseudomonadati</taxon>
        <taxon>Bacteroidota</taxon>
        <taxon>Cytophagia</taxon>
        <taxon>Cytophagales</taxon>
        <taxon>Reichenbachiellaceae</taxon>
        <taxon>Reichenbachiella</taxon>
    </lineage>
</organism>
<dbReference type="Gene3D" id="3.40.1010.10">
    <property type="entry name" value="Cobalt-precorrin-4 Transmethylase, Domain 1"/>
    <property type="match status" value="1"/>
</dbReference>
<name>A0A1W2GGE9_REIFA</name>
<dbReference type="STRING" id="692418.SAMN04488029_2468"/>